<dbReference type="InterPro" id="IPR011990">
    <property type="entry name" value="TPR-like_helical_dom_sf"/>
</dbReference>
<sequence length="250" mass="28078">MLIMQISKAGKRKIVTEARKPSLWAINWVISSASFSRSKFITCKAVTVVARIVYSSSDEETDHNSVMLNIREVEADSYAHDDVFKHVTKCSSMIYSPMPIIPKRGCLNTARYVLVITQLKDLQDGGDFVAHEQMVQKQITKRSAEDSDMEARSAADPDMQASLQIERAMALYFQNNIKDAKKILKIVLKQEPNLKNPGILGGRALNLLTAIYKREGKYGNAMECVEKASTCLEIRTPQMIEQNFITVMAP</sequence>
<evidence type="ECO:0000313" key="2">
    <source>
        <dbReference type="Proteomes" id="UP001163046"/>
    </source>
</evidence>
<proteinExistence type="predicted"/>
<dbReference type="OrthoDB" id="5984926at2759"/>
<dbReference type="Gene3D" id="1.25.40.10">
    <property type="entry name" value="Tetratricopeptide repeat domain"/>
    <property type="match status" value="1"/>
</dbReference>
<name>A0A9W9YBM3_9CNID</name>
<reference evidence="1" key="1">
    <citation type="submission" date="2023-01" db="EMBL/GenBank/DDBJ databases">
        <title>Genome assembly of the deep-sea coral Lophelia pertusa.</title>
        <authorList>
            <person name="Herrera S."/>
            <person name="Cordes E."/>
        </authorList>
    </citation>
    <scope>NUCLEOTIDE SEQUENCE</scope>
    <source>
        <strain evidence="1">USNM1676648</strain>
        <tissue evidence="1">Polyp</tissue>
    </source>
</reference>
<keyword evidence="2" id="KW-1185">Reference proteome</keyword>
<comment type="caution">
    <text evidence="1">The sequence shown here is derived from an EMBL/GenBank/DDBJ whole genome shotgun (WGS) entry which is preliminary data.</text>
</comment>
<evidence type="ECO:0000313" key="1">
    <source>
        <dbReference type="EMBL" id="KAJ7323405.1"/>
    </source>
</evidence>
<dbReference type="SMART" id="SM00028">
    <property type="entry name" value="TPR"/>
    <property type="match status" value="2"/>
</dbReference>
<dbReference type="Proteomes" id="UP001163046">
    <property type="component" value="Unassembled WGS sequence"/>
</dbReference>
<protein>
    <submittedName>
        <fullName evidence="1">Uncharacterized protein</fullName>
    </submittedName>
</protein>
<dbReference type="SUPFAM" id="SSF48452">
    <property type="entry name" value="TPR-like"/>
    <property type="match status" value="1"/>
</dbReference>
<gene>
    <name evidence="1" type="ORF">OS493_031880</name>
</gene>
<organism evidence="1 2">
    <name type="scientific">Desmophyllum pertusum</name>
    <dbReference type="NCBI Taxonomy" id="174260"/>
    <lineage>
        <taxon>Eukaryota</taxon>
        <taxon>Metazoa</taxon>
        <taxon>Cnidaria</taxon>
        <taxon>Anthozoa</taxon>
        <taxon>Hexacorallia</taxon>
        <taxon>Scleractinia</taxon>
        <taxon>Caryophylliina</taxon>
        <taxon>Caryophylliidae</taxon>
        <taxon>Desmophyllum</taxon>
    </lineage>
</organism>
<dbReference type="EMBL" id="MU827815">
    <property type="protein sequence ID" value="KAJ7323405.1"/>
    <property type="molecule type" value="Genomic_DNA"/>
</dbReference>
<dbReference type="AlphaFoldDB" id="A0A9W9YBM3"/>
<accession>A0A9W9YBM3</accession>
<dbReference type="InterPro" id="IPR019734">
    <property type="entry name" value="TPR_rpt"/>
</dbReference>